<dbReference type="Proteomes" id="UP000237105">
    <property type="component" value="Unassembled WGS sequence"/>
</dbReference>
<evidence type="ECO:0000313" key="2">
    <source>
        <dbReference type="EMBL" id="PON48453.1"/>
    </source>
</evidence>
<protein>
    <submittedName>
        <fullName evidence="2">Uncharacterized protein</fullName>
    </submittedName>
</protein>
<keyword evidence="3" id="KW-1185">Reference proteome</keyword>
<dbReference type="AlphaFoldDB" id="A0A2P5BI85"/>
<name>A0A2P5BI85_PARAD</name>
<comment type="caution">
    <text evidence="2">The sequence shown here is derived from an EMBL/GenBank/DDBJ whole genome shotgun (WGS) entry which is preliminary data.</text>
</comment>
<reference evidence="3" key="1">
    <citation type="submission" date="2016-06" db="EMBL/GenBank/DDBJ databases">
        <title>Parallel loss of symbiosis genes in relatives of nitrogen-fixing non-legume Parasponia.</title>
        <authorList>
            <person name="Van Velzen R."/>
            <person name="Holmer R."/>
            <person name="Bu F."/>
            <person name="Rutten L."/>
            <person name="Van Zeijl A."/>
            <person name="Liu W."/>
            <person name="Santuari L."/>
            <person name="Cao Q."/>
            <person name="Sharma T."/>
            <person name="Shen D."/>
            <person name="Roswanjaya Y."/>
            <person name="Wardhani T."/>
            <person name="Kalhor M.S."/>
            <person name="Jansen J."/>
            <person name="Van den Hoogen J."/>
            <person name="Gungor B."/>
            <person name="Hartog M."/>
            <person name="Hontelez J."/>
            <person name="Verver J."/>
            <person name="Yang W.-C."/>
            <person name="Schijlen E."/>
            <person name="Repin R."/>
            <person name="Schilthuizen M."/>
            <person name="Schranz E."/>
            <person name="Heidstra R."/>
            <person name="Miyata K."/>
            <person name="Fedorova E."/>
            <person name="Kohlen W."/>
            <person name="Bisseling T."/>
            <person name="Smit S."/>
            <person name="Geurts R."/>
        </authorList>
    </citation>
    <scope>NUCLEOTIDE SEQUENCE [LARGE SCALE GENOMIC DNA]</scope>
    <source>
        <strain evidence="3">cv. WU1-14</strain>
    </source>
</reference>
<evidence type="ECO:0000313" key="3">
    <source>
        <dbReference type="Proteomes" id="UP000237105"/>
    </source>
</evidence>
<organism evidence="2 3">
    <name type="scientific">Parasponia andersonii</name>
    <name type="common">Sponia andersonii</name>
    <dbReference type="NCBI Taxonomy" id="3476"/>
    <lineage>
        <taxon>Eukaryota</taxon>
        <taxon>Viridiplantae</taxon>
        <taxon>Streptophyta</taxon>
        <taxon>Embryophyta</taxon>
        <taxon>Tracheophyta</taxon>
        <taxon>Spermatophyta</taxon>
        <taxon>Magnoliopsida</taxon>
        <taxon>eudicotyledons</taxon>
        <taxon>Gunneridae</taxon>
        <taxon>Pentapetalae</taxon>
        <taxon>rosids</taxon>
        <taxon>fabids</taxon>
        <taxon>Rosales</taxon>
        <taxon>Cannabaceae</taxon>
        <taxon>Parasponia</taxon>
    </lineage>
</organism>
<gene>
    <name evidence="2" type="ORF">PanWU01x14_237420</name>
</gene>
<feature type="non-terminal residue" evidence="2">
    <location>
        <position position="1"/>
    </location>
</feature>
<proteinExistence type="predicted"/>
<evidence type="ECO:0000256" key="1">
    <source>
        <dbReference type="SAM" id="MobiDB-lite"/>
    </source>
</evidence>
<feature type="region of interest" description="Disordered" evidence="1">
    <location>
        <begin position="62"/>
        <end position="82"/>
    </location>
</feature>
<accession>A0A2P5BI85</accession>
<dbReference type="EMBL" id="JXTB01000277">
    <property type="protein sequence ID" value="PON48453.1"/>
    <property type="molecule type" value="Genomic_DNA"/>
</dbReference>
<sequence length="114" mass="12525">LHKTPQFSLLLHGSPLEATHGRCSSELPPLAAVPDAPVRCDQKTPTNQRRVLPLPITGEITAGRSRHQNGFSPVVPPSDVRSPRHHHCWIRLDSSFDFQPLSASNSAPVRICLL</sequence>